<dbReference type="Pfam" id="PF12698">
    <property type="entry name" value="ABC2_membrane_3"/>
    <property type="match status" value="1"/>
</dbReference>
<keyword evidence="4 5" id="KW-0472">Membrane</keyword>
<evidence type="ECO:0000256" key="3">
    <source>
        <dbReference type="ARBA" id="ARBA00022989"/>
    </source>
</evidence>
<protein>
    <submittedName>
        <fullName evidence="7">Membrane protein</fullName>
    </submittedName>
</protein>
<feature type="transmembrane region" description="Helical" evidence="5">
    <location>
        <begin position="228"/>
        <end position="248"/>
    </location>
</feature>
<dbReference type="EMBL" id="BMOK01000013">
    <property type="protein sequence ID" value="GGL60886.1"/>
    <property type="molecule type" value="Genomic_DNA"/>
</dbReference>
<accession>A0A917W3T6</accession>
<evidence type="ECO:0000256" key="1">
    <source>
        <dbReference type="ARBA" id="ARBA00004141"/>
    </source>
</evidence>
<name>A0A917W3T6_9BACL</name>
<organism evidence="7 8">
    <name type="scientific">Sporolactobacillus putidus</name>
    <dbReference type="NCBI Taxonomy" id="492735"/>
    <lineage>
        <taxon>Bacteria</taxon>
        <taxon>Bacillati</taxon>
        <taxon>Bacillota</taxon>
        <taxon>Bacilli</taxon>
        <taxon>Bacillales</taxon>
        <taxon>Sporolactobacillaceae</taxon>
        <taxon>Sporolactobacillus</taxon>
    </lineage>
</organism>
<dbReference type="RefSeq" id="WP_188804055.1">
    <property type="nucleotide sequence ID" value="NZ_BMOK01000013.1"/>
</dbReference>
<evidence type="ECO:0000256" key="2">
    <source>
        <dbReference type="ARBA" id="ARBA00022692"/>
    </source>
</evidence>
<feature type="domain" description="ABC-2 type transporter transmembrane" evidence="6">
    <location>
        <begin position="59"/>
        <end position="190"/>
    </location>
</feature>
<gene>
    <name evidence="7" type="ORF">GCM10007968_26050</name>
</gene>
<reference evidence="7" key="1">
    <citation type="journal article" date="2014" name="Int. J. Syst. Evol. Microbiol.">
        <title>Complete genome sequence of Corynebacterium casei LMG S-19264T (=DSM 44701T), isolated from a smear-ripened cheese.</title>
        <authorList>
            <consortium name="US DOE Joint Genome Institute (JGI-PGF)"/>
            <person name="Walter F."/>
            <person name="Albersmeier A."/>
            <person name="Kalinowski J."/>
            <person name="Ruckert C."/>
        </authorList>
    </citation>
    <scope>NUCLEOTIDE SEQUENCE</scope>
    <source>
        <strain evidence="7">JCM 15325</strain>
    </source>
</reference>
<evidence type="ECO:0000256" key="4">
    <source>
        <dbReference type="ARBA" id="ARBA00023136"/>
    </source>
</evidence>
<keyword evidence="8" id="KW-1185">Reference proteome</keyword>
<dbReference type="PANTHER" id="PTHR43471">
    <property type="entry name" value="ABC TRANSPORTER PERMEASE"/>
    <property type="match status" value="1"/>
</dbReference>
<reference evidence="7" key="2">
    <citation type="submission" date="2020-09" db="EMBL/GenBank/DDBJ databases">
        <authorList>
            <person name="Sun Q."/>
            <person name="Ohkuma M."/>
        </authorList>
    </citation>
    <scope>NUCLEOTIDE SEQUENCE</scope>
    <source>
        <strain evidence="7">JCM 15325</strain>
    </source>
</reference>
<evidence type="ECO:0000256" key="5">
    <source>
        <dbReference type="SAM" id="Phobius"/>
    </source>
</evidence>
<proteinExistence type="predicted"/>
<sequence>MHSLLTFTAKELKEQFKTFKGVIVFLVLIIFGMTSPLFAKLMPDLLRMAGTGTIIQVPTPTYLDAYAQFFKNIGQLGIIVLILVFSSGIVTETLKGTAQIMLTKQLSRSQFILSKFFADVLVWTLSYTVSAALCVIYTVYLFPGDRPGHLFLALFCMWLYGCLTIAAVILSGTLFKNYALAAVGGFVIWGLINLSSLLPKIKDGAPSVIGSANMDLISRHLSSSAMRMPVLTACLLIFLLLTCACLYFRRREL</sequence>
<dbReference type="InterPro" id="IPR013525">
    <property type="entry name" value="ABC2_TM"/>
</dbReference>
<keyword evidence="2 5" id="KW-0812">Transmembrane</keyword>
<evidence type="ECO:0000259" key="6">
    <source>
        <dbReference type="Pfam" id="PF12698"/>
    </source>
</evidence>
<evidence type="ECO:0000313" key="7">
    <source>
        <dbReference type="EMBL" id="GGL60886.1"/>
    </source>
</evidence>
<feature type="transmembrane region" description="Helical" evidence="5">
    <location>
        <begin position="116"/>
        <end position="142"/>
    </location>
</feature>
<comment type="caution">
    <text evidence="7">The sequence shown here is derived from an EMBL/GenBank/DDBJ whole genome shotgun (WGS) entry which is preliminary data.</text>
</comment>
<feature type="transmembrane region" description="Helical" evidence="5">
    <location>
        <begin position="178"/>
        <end position="198"/>
    </location>
</feature>
<comment type="subcellular location">
    <subcellularLocation>
        <location evidence="1">Membrane</location>
        <topology evidence="1">Multi-pass membrane protein</topology>
    </subcellularLocation>
</comment>
<feature type="transmembrane region" description="Helical" evidence="5">
    <location>
        <begin position="148"/>
        <end position="171"/>
    </location>
</feature>
<feature type="transmembrane region" description="Helical" evidence="5">
    <location>
        <begin position="73"/>
        <end position="95"/>
    </location>
</feature>
<dbReference type="AlphaFoldDB" id="A0A917W3T6"/>
<evidence type="ECO:0000313" key="8">
    <source>
        <dbReference type="Proteomes" id="UP000654670"/>
    </source>
</evidence>
<feature type="transmembrane region" description="Helical" evidence="5">
    <location>
        <begin position="21"/>
        <end position="39"/>
    </location>
</feature>
<dbReference type="Proteomes" id="UP000654670">
    <property type="component" value="Unassembled WGS sequence"/>
</dbReference>
<keyword evidence="3 5" id="KW-1133">Transmembrane helix</keyword>